<evidence type="ECO:0000313" key="1">
    <source>
        <dbReference type="EMBL" id="KAG0722414.1"/>
    </source>
</evidence>
<dbReference type="AlphaFoldDB" id="A0A8J4YDV3"/>
<dbReference type="EMBL" id="JACEEZ010009559">
    <property type="protein sequence ID" value="KAG0722414.1"/>
    <property type="molecule type" value="Genomic_DNA"/>
</dbReference>
<gene>
    <name evidence="1" type="ORF">GWK47_006042</name>
</gene>
<comment type="caution">
    <text evidence="1">The sequence shown here is derived from an EMBL/GenBank/DDBJ whole genome shotgun (WGS) entry which is preliminary data.</text>
</comment>
<sequence length="107" mass="12067">MEAEMQQDKNNRAVVKRTFTRKCNIFTDTVGQASASPSLTEIYEEVCKSYANVEECHNRYVSLLLKECLISGIPFALHIKNMRIFTIVPTATSAHYGTLYPCLVTTT</sequence>
<organism evidence="1 2">
    <name type="scientific">Chionoecetes opilio</name>
    <name type="common">Atlantic snow crab</name>
    <name type="synonym">Cancer opilio</name>
    <dbReference type="NCBI Taxonomy" id="41210"/>
    <lineage>
        <taxon>Eukaryota</taxon>
        <taxon>Metazoa</taxon>
        <taxon>Ecdysozoa</taxon>
        <taxon>Arthropoda</taxon>
        <taxon>Crustacea</taxon>
        <taxon>Multicrustacea</taxon>
        <taxon>Malacostraca</taxon>
        <taxon>Eumalacostraca</taxon>
        <taxon>Eucarida</taxon>
        <taxon>Decapoda</taxon>
        <taxon>Pleocyemata</taxon>
        <taxon>Brachyura</taxon>
        <taxon>Eubrachyura</taxon>
        <taxon>Majoidea</taxon>
        <taxon>Majidae</taxon>
        <taxon>Chionoecetes</taxon>
    </lineage>
</organism>
<proteinExistence type="predicted"/>
<accession>A0A8J4YDV3</accession>
<keyword evidence="2" id="KW-1185">Reference proteome</keyword>
<evidence type="ECO:0000313" key="2">
    <source>
        <dbReference type="Proteomes" id="UP000770661"/>
    </source>
</evidence>
<protein>
    <submittedName>
        <fullName evidence="1">Uncharacterized protein</fullName>
    </submittedName>
</protein>
<dbReference type="Proteomes" id="UP000770661">
    <property type="component" value="Unassembled WGS sequence"/>
</dbReference>
<reference evidence="1" key="1">
    <citation type="submission" date="2020-07" db="EMBL/GenBank/DDBJ databases">
        <title>The High-quality genome of the commercially important snow crab, Chionoecetes opilio.</title>
        <authorList>
            <person name="Jeong J.-H."/>
            <person name="Ryu S."/>
        </authorList>
    </citation>
    <scope>NUCLEOTIDE SEQUENCE</scope>
    <source>
        <strain evidence="1">MADBK_172401_WGS</strain>
        <tissue evidence="1">Digestive gland</tissue>
    </source>
</reference>
<name>A0A8J4YDV3_CHIOP</name>